<evidence type="ECO:0000313" key="5">
    <source>
        <dbReference type="Proteomes" id="UP000271010"/>
    </source>
</evidence>
<protein>
    <submittedName>
        <fullName evidence="4">N-acetyltransferase</fullName>
    </submittedName>
</protein>
<reference evidence="4 5" key="1">
    <citation type="submission" date="2018-11" db="EMBL/GenBank/DDBJ databases">
        <title>Rufibacter latericius sp. nov., isolated from water in Baiyang Lake.</title>
        <authorList>
            <person name="Yang Y."/>
        </authorList>
    </citation>
    <scope>NUCLEOTIDE SEQUENCE [LARGE SCALE GENOMIC DNA]</scope>
    <source>
        <strain evidence="4 5">MCC P1</strain>
    </source>
</reference>
<dbReference type="AlphaFoldDB" id="A0A3M9MWS4"/>
<sequence length="163" mass="18339">MEITELLPAHWEEVKRIYEQGIATGQATFETEAPSWQNWDSSHLPFCRLVALNGGNVCGWAALSPVSSRCVYAGVAEVSVYIGQAYRGQRIGEALLGHLISESEQHHLWTLQAGIFTENTASVKLHEKLGFRIVGRRERIGRLHGVWRDTYLLERRSPLIGNN</sequence>
<keyword evidence="1 4" id="KW-0808">Transferase</keyword>
<dbReference type="Pfam" id="PF00583">
    <property type="entry name" value="Acetyltransf_1"/>
    <property type="match status" value="1"/>
</dbReference>
<name>A0A3M9MWS4_9BACT</name>
<comment type="caution">
    <text evidence="4">The sequence shown here is derived from an EMBL/GenBank/DDBJ whole genome shotgun (WGS) entry which is preliminary data.</text>
</comment>
<keyword evidence="5" id="KW-1185">Reference proteome</keyword>
<accession>A0A3M9MWS4</accession>
<dbReference type="OrthoDB" id="9799096at2"/>
<proteinExistence type="predicted"/>
<dbReference type="Proteomes" id="UP000271010">
    <property type="component" value="Unassembled WGS sequence"/>
</dbReference>
<dbReference type="RefSeq" id="WP_123133060.1">
    <property type="nucleotide sequence ID" value="NZ_RJJE01000009.1"/>
</dbReference>
<feature type="domain" description="N-acetyltransferase" evidence="3">
    <location>
        <begin position="1"/>
        <end position="154"/>
    </location>
</feature>
<dbReference type="Gene3D" id="3.40.630.30">
    <property type="match status" value="1"/>
</dbReference>
<dbReference type="GO" id="GO:0016747">
    <property type="term" value="F:acyltransferase activity, transferring groups other than amino-acyl groups"/>
    <property type="evidence" value="ECO:0007669"/>
    <property type="project" value="InterPro"/>
</dbReference>
<dbReference type="PANTHER" id="PTHR43072">
    <property type="entry name" value="N-ACETYLTRANSFERASE"/>
    <property type="match status" value="1"/>
</dbReference>
<dbReference type="InterPro" id="IPR000182">
    <property type="entry name" value="GNAT_dom"/>
</dbReference>
<evidence type="ECO:0000313" key="4">
    <source>
        <dbReference type="EMBL" id="RNI29979.1"/>
    </source>
</evidence>
<dbReference type="InterPro" id="IPR016181">
    <property type="entry name" value="Acyl_CoA_acyltransferase"/>
</dbReference>
<dbReference type="EMBL" id="RJJE01000009">
    <property type="protein sequence ID" value="RNI29979.1"/>
    <property type="molecule type" value="Genomic_DNA"/>
</dbReference>
<organism evidence="4 5">
    <name type="scientific">Rufibacter immobilis</name>
    <dbReference type="NCBI Taxonomy" id="1348778"/>
    <lineage>
        <taxon>Bacteria</taxon>
        <taxon>Pseudomonadati</taxon>
        <taxon>Bacteroidota</taxon>
        <taxon>Cytophagia</taxon>
        <taxon>Cytophagales</taxon>
        <taxon>Hymenobacteraceae</taxon>
        <taxon>Rufibacter</taxon>
    </lineage>
</organism>
<dbReference type="SUPFAM" id="SSF55729">
    <property type="entry name" value="Acyl-CoA N-acyltransferases (Nat)"/>
    <property type="match status" value="1"/>
</dbReference>
<evidence type="ECO:0000259" key="3">
    <source>
        <dbReference type="PROSITE" id="PS51186"/>
    </source>
</evidence>
<dbReference type="PROSITE" id="PS51186">
    <property type="entry name" value="GNAT"/>
    <property type="match status" value="1"/>
</dbReference>
<dbReference type="CDD" id="cd04301">
    <property type="entry name" value="NAT_SF"/>
    <property type="match status" value="1"/>
</dbReference>
<evidence type="ECO:0000256" key="1">
    <source>
        <dbReference type="ARBA" id="ARBA00022679"/>
    </source>
</evidence>
<gene>
    <name evidence="4" type="ORF">EFA69_10665</name>
</gene>
<keyword evidence="2" id="KW-0012">Acyltransferase</keyword>
<dbReference type="PANTHER" id="PTHR43072:SF23">
    <property type="entry name" value="UPF0039 PROTEIN C11D3.02C"/>
    <property type="match status" value="1"/>
</dbReference>
<evidence type="ECO:0000256" key="2">
    <source>
        <dbReference type="ARBA" id="ARBA00023315"/>
    </source>
</evidence>